<dbReference type="InterPro" id="IPR040680">
    <property type="entry name" value="DUF5643"/>
</dbReference>
<dbReference type="EMBL" id="BORT01000002">
    <property type="protein sequence ID" value="GIO46016.1"/>
    <property type="molecule type" value="Genomic_DNA"/>
</dbReference>
<organism evidence="2 3">
    <name type="scientific">Paenibacillus azoreducens</name>
    <dbReference type="NCBI Taxonomy" id="116718"/>
    <lineage>
        <taxon>Bacteria</taxon>
        <taxon>Bacillati</taxon>
        <taxon>Bacillota</taxon>
        <taxon>Bacilli</taxon>
        <taxon>Bacillales</taxon>
        <taxon>Paenibacillaceae</taxon>
        <taxon>Paenibacillus</taxon>
    </lineage>
</organism>
<evidence type="ECO:0000313" key="3">
    <source>
        <dbReference type="Proteomes" id="UP000682811"/>
    </source>
</evidence>
<dbReference type="RefSeq" id="WP_212977090.1">
    <property type="nucleotide sequence ID" value="NZ_AP025343.1"/>
</dbReference>
<feature type="domain" description="DUF5643" evidence="1">
    <location>
        <begin position="18"/>
        <end position="127"/>
    </location>
</feature>
<dbReference type="Pfam" id="PF18705">
    <property type="entry name" value="DUF5643"/>
    <property type="match status" value="1"/>
</dbReference>
<proteinExistence type="predicted"/>
<evidence type="ECO:0000313" key="2">
    <source>
        <dbReference type="EMBL" id="GIO46016.1"/>
    </source>
</evidence>
<evidence type="ECO:0000259" key="1">
    <source>
        <dbReference type="Pfam" id="PF18705"/>
    </source>
</evidence>
<sequence>MTVNIPVKNIAKRQVNMQPNAKKTEQKFSYEIKSLRMSDVSTLLEIHSKGQIPRTPQQSANKIATQMFYDIVDDKGKLIESEIAIYSKVNPEYKELKLYSPVDSTAKFITIKPFTCFVNKNGKAVEDKNGNLVKDYHKALEMKIQIAK</sequence>
<protein>
    <recommendedName>
        <fullName evidence="1">DUF5643 domain-containing protein</fullName>
    </recommendedName>
</protein>
<reference evidence="2 3" key="1">
    <citation type="submission" date="2021-03" db="EMBL/GenBank/DDBJ databases">
        <title>Antimicrobial resistance genes in bacteria isolated from Japanese honey, and their potential for conferring macrolide and lincosamide resistance in the American foulbrood pathogen Paenibacillus larvae.</title>
        <authorList>
            <person name="Okamoto M."/>
            <person name="Kumagai M."/>
            <person name="Kanamori H."/>
            <person name="Takamatsu D."/>
        </authorList>
    </citation>
    <scope>NUCLEOTIDE SEQUENCE [LARGE SCALE GENOMIC DNA]</scope>
    <source>
        <strain evidence="2 3">J34TS1</strain>
    </source>
</reference>
<dbReference type="AlphaFoldDB" id="A0A920CM95"/>
<gene>
    <name evidence="2" type="ORF">J34TS1_07810</name>
</gene>
<comment type="caution">
    <text evidence="2">The sequence shown here is derived from an EMBL/GenBank/DDBJ whole genome shotgun (WGS) entry which is preliminary data.</text>
</comment>
<accession>A0A920CM95</accession>
<dbReference type="Proteomes" id="UP000682811">
    <property type="component" value="Unassembled WGS sequence"/>
</dbReference>
<keyword evidence="3" id="KW-1185">Reference proteome</keyword>
<name>A0A920CM95_9BACL</name>